<proteinExistence type="predicted"/>
<dbReference type="InterPro" id="IPR013083">
    <property type="entry name" value="Znf_RING/FYVE/PHD"/>
</dbReference>
<reference evidence="4 5" key="1">
    <citation type="journal article" date="2021" name="Nat. Plants">
        <title>The Taxus genome provides insights into paclitaxel biosynthesis.</title>
        <authorList>
            <person name="Xiong X."/>
            <person name="Gou J."/>
            <person name="Liao Q."/>
            <person name="Li Y."/>
            <person name="Zhou Q."/>
            <person name="Bi G."/>
            <person name="Li C."/>
            <person name="Du R."/>
            <person name="Wang X."/>
            <person name="Sun T."/>
            <person name="Guo L."/>
            <person name="Liang H."/>
            <person name="Lu P."/>
            <person name="Wu Y."/>
            <person name="Zhang Z."/>
            <person name="Ro D.K."/>
            <person name="Shang Y."/>
            <person name="Huang S."/>
            <person name="Yan J."/>
        </authorList>
    </citation>
    <scope>NUCLEOTIDE SEQUENCE [LARGE SCALE GENOMIC DNA]</scope>
    <source>
        <strain evidence="4">Ta-2019</strain>
    </source>
</reference>
<dbReference type="Gene3D" id="3.30.40.10">
    <property type="entry name" value="Zinc/RING finger domain, C3HC4 (zinc finger)"/>
    <property type="match status" value="1"/>
</dbReference>
<dbReference type="Proteomes" id="UP000824469">
    <property type="component" value="Unassembled WGS sequence"/>
</dbReference>
<dbReference type="PROSITE" id="PS51698">
    <property type="entry name" value="U_BOX"/>
    <property type="match status" value="1"/>
</dbReference>
<feature type="non-terminal residue" evidence="4">
    <location>
        <position position="163"/>
    </location>
</feature>
<dbReference type="InterPro" id="IPR003613">
    <property type="entry name" value="Ubox_domain"/>
</dbReference>
<dbReference type="InterPro" id="IPR045210">
    <property type="entry name" value="RING-Ubox_PUB"/>
</dbReference>
<dbReference type="GO" id="GO:0016567">
    <property type="term" value="P:protein ubiquitination"/>
    <property type="evidence" value="ECO:0007669"/>
    <property type="project" value="InterPro"/>
</dbReference>
<evidence type="ECO:0000256" key="2">
    <source>
        <dbReference type="ARBA" id="ARBA00022679"/>
    </source>
</evidence>
<feature type="domain" description="U-box" evidence="3">
    <location>
        <begin position="28"/>
        <end position="102"/>
    </location>
</feature>
<dbReference type="SUPFAM" id="SSF57850">
    <property type="entry name" value="RING/U-box"/>
    <property type="match status" value="1"/>
</dbReference>
<evidence type="ECO:0000256" key="1">
    <source>
        <dbReference type="ARBA" id="ARBA00004906"/>
    </source>
</evidence>
<evidence type="ECO:0000313" key="5">
    <source>
        <dbReference type="Proteomes" id="UP000824469"/>
    </source>
</evidence>
<dbReference type="PANTHER" id="PTHR23315:SF253">
    <property type="entry name" value="U-BOX DOMAIN-CONTAINING PROTEIN 9"/>
    <property type="match status" value="1"/>
</dbReference>
<feature type="non-terminal residue" evidence="4">
    <location>
        <position position="1"/>
    </location>
</feature>
<dbReference type="PANTHER" id="PTHR23315">
    <property type="entry name" value="U BOX DOMAIN-CONTAINING"/>
    <property type="match status" value="1"/>
</dbReference>
<comment type="pathway">
    <text evidence="1">Protein modification; protein ubiquitination.</text>
</comment>
<dbReference type="AlphaFoldDB" id="A0AA38LNN5"/>
<evidence type="ECO:0000259" key="3">
    <source>
        <dbReference type="PROSITE" id="PS51698"/>
    </source>
</evidence>
<name>A0AA38LNN5_TAXCH</name>
<evidence type="ECO:0000313" key="4">
    <source>
        <dbReference type="EMBL" id="KAH9331848.1"/>
    </source>
</evidence>
<dbReference type="SMART" id="SM00504">
    <property type="entry name" value="Ubox"/>
    <property type="match status" value="1"/>
</dbReference>
<protein>
    <recommendedName>
        <fullName evidence="3">U-box domain-containing protein</fullName>
    </recommendedName>
</protein>
<dbReference type="EMBL" id="JAHRHJ020000001">
    <property type="protein sequence ID" value="KAH9331848.1"/>
    <property type="molecule type" value="Genomic_DNA"/>
</dbReference>
<dbReference type="GO" id="GO:0004842">
    <property type="term" value="F:ubiquitin-protein transferase activity"/>
    <property type="evidence" value="ECO:0007669"/>
    <property type="project" value="InterPro"/>
</dbReference>
<comment type="caution">
    <text evidence="4">The sequence shown here is derived from an EMBL/GenBank/DDBJ whole genome shotgun (WGS) entry which is preliminary data.</text>
</comment>
<accession>A0AA38LNN5</accession>
<keyword evidence="5" id="KW-1185">Reference proteome</keyword>
<sequence>EISETVGAIKDLKFSRYATAQAAVKTDPIARYFLCPISSELMADPVVLSSGQTYDRAYIQEWLDTDHTTCPKTEQALKHTILTPNYLVGSMIQTLVPSQGASILPAQPAPATTVQTLRHMRPNTLTFCSTKLSGHCQDRETARELRVLTRKEALSQNFSWANP</sequence>
<organism evidence="4 5">
    <name type="scientific">Taxus chinensis</name>
    <name type="common">Chinese yew</name>
    <name type="synonym">Taxus wallichiana var. chinensis</name>
    <dbReference type="NCBI Taxonomy" id="29808"/>
    <lineage>
        <taxon>Eukaryota</taxon>
        <taxon>Viridiplantae</taxon>
        <taxon>Streptophyta</taxon>
        <taxon>Embryophyta</taxon>
        <taxon>Tracheophyta</taxon>
        <taxon>Spermatophyta</taxon>
        <taxon>Pinopsida</taxon>
        <taxon>Pinidae</taxon>
        <taxon>Conifers II</taxon>
        <taxon>Cupressales</taxon>
        <taxon>Taxaceae</taxon>
        <taxon>Taxus</taxon>
    </lineage>
</organism>
<dbReference type="CDD" id="cd16664">
    <property type="entry name" value="RING-Ubox_PUB"/>
    <property type="match status" value="1"/>
</dbReference>
<keyword evidence="2" id="KW-0808">Transferase</keyword>
<gene>
    <name evidence="4" type="ORF">KI387_003956</name>
</gene>
<dbReference type="Pfam" id="PF04564">
    <property type="entry name" value="U-box"/>
    <property type="match status" value="1"/>
</dbReference>